<keyword evidence="2" id="KW-1185">Reference proteome</keyword>
<name>A0ABT6YBR3_9BACT</name>
<comment type="caution">
    <text evidence="1">The sequence shown here is derived from an EMBL/GenBank/DDBJ whole genome shotgun (WGS) entry which is preliminary data.</text>
</comment>
<organism evidence="1 2">
    <name type="scientific">Flectobacillus roseus</name>
    <dbReference type="NCBI Taxonomy" id="502259"/>
    <lineage>
        <taxon>Bacteria</taxon>
        <taxon>Pseudomonadati</taxon>
        <taxon>Bacteroidota</taxon>
        <taxon>Cytophagia</taxon>
        <taxon>Cytophagales</taxon>
        <taxon>Flectobacillaceae</taxon>
        <taxon>Flectobacillus</taxon>
    </lineage>
</organism>
<dbReference type="EMBL" id="JASHIF010000016">
    <property type="protein sequence ID" value="MDI9860985.1"/>
    <property type="molecule type" value="Genomic_DNA"/>
</dbReference>
<accession>A0ABT6YBR3</accession>
<sequence length="80" mass="9375">MKKFIPITVGNYLVVHGYDEHNREIIESVEVERASLKIVAVDRIQSLSEKYMLVTGAFGRLMYWEYEESFEEISAKLMEN</sequence>
<evidence type="ECO:0000313" key="1">
    <source>
        <dbReference type="EMBL" id="MDI9860985.1"/>
    </source>
</evidence>
<proteinExistence type="predicted"/>
<protein>
    <submittedName>
        <fullName evidence="1">Uncharacterized protein</fullName>
    </submittedName>
</protein>
<reference evidence="1 2" key="1">
    <citation type="submission" date="2023-05" db="EMBL/GenBank/DDBJ databases">
        <title>Novel species of genus Flectobacillus isolated from stream in China.</title>
        <authorList>
            <person name="Lu H."/>
        </authorList>
    </citation>
    <scope>NUCLEOTIDE SEQUENCE [LARGE SCALE GENOMIC DNA]</scope>
    <source>
        <strain evidence="1 2">KCTC 42575</strain>
    </source>
</reference>
<dbReference type="Proteomes" id="UP001236507">
    <property type="component" value="Unassembled WGS sequence"/>
</dbReference>
<gene>
    <name evidence="1" type="ORF">QM524_17345</name>
</gene>
<evidence type="ECO:0000313" key="2">
    <source>
        <dbReference type="Proteomes" id="UP001236507"/>
    </source>
</evidence>
<dbReference type="RefSeq" id="WP_283345541.1">
    <property type="nucleotide sequence ID" value="NZ_JASHIF010000016.1"/>
</dbReference>